<name>A0A6J1C2D8_MOMCH</name>
<evidence type="ECO:0000256" key="2">
    <source>
        <dbReference type="SAM" id="SignalP"/>
    </source>
</evidence>
<reference evidence="6" key="1">
    <citation type="submission" date="2025-08" db="UniProtKB">
        <authorList>
            <consortium name="RefSeq"/>
        </authorList>
    </citation>
    <scope>IDENTIFICATION</scope>
    <source>
        <strain evidence="6">OHB3-1</strain>
    </source>
</reference>
<dbReference type="AlphaFoldDB" id="A0A6J1C2D8"/>
<evidence type="ECO:0000313" key="5">
    <source>
        <dbReference type="Proteomes" id="UP000504603"/>
    </source>
</evidence>
<dbReference type="InterPro" id="IPR007118">
    <property type="entry name" value="Expan_Lol_pI"/>
</dbReference>
<dbReference type="PANTHER" id="PTHR31692">
    <property type="entry name" value="EXPANSIN-B3"/>
    <property type="match status" value="1"/>
</dbReference>
<dbReference type="OrthoDB" id="1546900at2759"/>
<feature type="domain" description="Expansin-like CBD" evidence="4">
    <location>
        <begin position="159"/>
        <end position="242"/>
    </location>
</feature>
<evidence type="ECO:0000256" key="1">
    <source>
        <dbReference type="RuleBase" id="RU003460"/>
    </source>
</evidence>
<dbReference type="GO" id="GO:0009653">
    <property type="term" value="P:anatomical structure morphogenesis"/>
    <property type="evidence" value="ECO:0007669"/>
    <property type="project" value="UniProtKB-ARBA"/>
</dbReference>
<accession>A0A6J1C2D8</accession>
<dbReference type="InterPro" id="IPR036908">
    <property type="entry name" value="RlpA-like_sf"/>
</dbReference>
<dbReference type="InterPro" id="IPR007117">
    <property type="entry name" value="Expansin_CBD"/>
</dbReference>
<dbReference type="GO" id="GO:0005576">
    <property type="term" value="C:extracellular region"/>
    <property type="evidence" value="ECO:0007669"/>
    <property type="project" value="InterPro"/>
</dbReference>
<dbReference type="SUPFAM" id="SSF50685">
    <property type="entry name" value="Barwin-like endoglucanases"/>
    <property type="match status" value="1"/>
</dbReference>
<dbReference type="InterPro" id="IPR009009">
    <property type="entry name" value="RlpA-like_DPBB"/>
</dbReference>
<dbReference type="Proteomes" id="UP000504603">
    <property type="component" value="Unplaced"/>
</dbReference>
<dbReference type="PRINTS" id="PR01225">
    <property type="entry name" value="EXPANSNFAMLY"/>
</dbReference>
<feature type="signal peptide" evidence="2">
    <location>
        <begin position="1"/>
        <end position="18"/>
    </location>
</feature>
<dbReference type="PROSITE" id="PS50842">
    <property type="entry name" value="EXPANSIN_EG45"/>
    <property type="match status" value="1"/>
</dbReference>
<feature type="domain" description="Expansin-like EG45" evidence="3">
    <location>
        <begin position="41"/>
        <end position="145"/>
    </location>
</feature>
<dbReference type="Gene3D" id="2.40.40.10">
    <property type="entry name" value="RlpA-like domain"/>
    <property type="match status" value="1"/>
</dbReference>
<comment type="similarity">
    <text evidence="1">Belongs to the expansin family.</text>
</comment>
<dbReference type="RefSeq" id="XP_022135915.1">
    <property type="nucleotide sequence ID" value="XM_022280223.1"/>
</dbReference>
<evidence type="ECO:0000313" key="6">
    <source>
        <dbReference type="RefSeq" id="XP_022135915.1"/>
    </source>
</evidence>
<evidence type="ECO:0000259" key="3">
    <source>
        <dbReference type="PROSITE" id="PS50842"/>
    </source>
</evidence>
<dbReference type="GO" id="GO:0009505">
    <property type="term" value="C:plant-type cell wall"/>
    <property type="evidence" value="ECO:0007669"/>
    <property type="project" value="TreeGrafter"/>
</dbReference>
<dbReference type="Gene3D" id="2.60.40.760">
    <property type="entry name" value="Expansin, cellulose-binding-like domain"/>
    <property type="match status" value="1"/>
</dbReference>
<evidence type="ECO:0000259" key="4">
    <source>
        <dbReference type="PROSITE" id="PS50843"/>
    </source>
</evidence>
<dbReference type="PROSITE" id="PS50843">
    <property type="entry name" value="EXPANSIN_CBD"/>
    <property type="match status" value="1"/>
</dbReference>
<proteinExistence type="inferred from homology"/>
<organism evidence="5 6">
    <name type="scientific">Momordica charantia</name>
    <name type="common">Bitter gourd</name>
    <name type="synonym">Balsam pear</name>
    <dbReference type="NCBI Taxonomy" id="3673"/>
    <lineage>
        <taxon>Eukaryota</taxon>
        <taxon>Viridiplantae</taxon>
        <taxon>Streptophyta</taxon>
        <taxon>Embryophyta</taxon>
        <taxon>Tracheophyta</taxon>
        <taxon>Spermatophyta</taxon>
        <taxon>Magnoliopsida</taxon>
        <taxon>eudicotyledons</taxon>
        <taxon>Gunneridae</taxon>
        <taxon>Pentapetalae</taxon>
        <taxon>rosids</taxon>
        <taxon>fabids</taxon>
        <taxon>Cucurbitales</taxon>
        <taxon>Cucurbitaceae</taxon>
        <taxon>Momordiceae</taxon>
        <taxon>Momordica</taxon>
    </lineage>
</organism>
<sequence length="265" mass="29862">MAWLLSFLFLLLASSANACDRCIHQATTTYYSGDSPTSNGWGACRYGSWASEISKDYFAAAVPSIYRQGAACGACYKIRCKDRRLCTKAGTKLVLTDQNHDNRTDFVLSKKAFSSMAGKGKIQKLLNLGTVDVEYKRIPCEYKNKNLTILIQNWSQAPYYFAIKFLYQGGQTEILAVKIVQVGSSNWSYLKRKYGAIWETSAVPEGALQLWMKIITSGFKEKWIMANNVIPADWKSELIYDMGIQIKDVAQEFCPPWECGDAPWI</sequence>
<dbReference type="InterPro" id="IPR036749">
    <property type="entry name" value="Expansin_CBD_sf"/>
</dbReference>
<dbReference type="PANTHER" id="PTHR31692:SF4">
    <property type="entry name" value="EXPANSIN-LIKE A1-RELATED"/>
    <property type="match status" value="1"/>
</dbReference>
<keyword evidence="5" id="KW-1185">Reference proteome</keyword>
<dbReference type="GeneID" id="111007753"/>
<dbReference type="GO" id="GO:0009506">
    <property type="term" value="C:plasmodesma"/>
    <property type="evidence" value="ECO:0007669"/>
    <property type="project" value="TreeGrafter"/>
</dbReference>
<dbReference type="Pfam" id="PF03330">
    <property type="entry name" value="DPBB_1"/>
    <property type="match status" value="1"/>
</dbReference>
<dbReference type="Pfam" id="PF01357">
    <property type="entry name" value="Expansin_C"/>
    <property type="match status" value="1"/>
</dbReference>
<feature type="chain" id="PRO_5026767270" evidence="2">
    <location>
        <begin position="19"/>
        <end position="265"/>
    </location>
</feature>
<dbReference type="CDD" id="cd22276">
    <property type="entry name" value="DPBB_EXLA_N"/>
    <property type="match status" value="1"/>
</dbReference>
<gene>
    <name evidence="6" type="primary">LOC111007753</name>
</gene>
<dbReference type="SUPFAM" id="SSF49590">
    <property type="entry name" value="PHL pollen allergen"/>
    <property type="match status" value="1"/>
</dbReference>
<keyword evidence="2" id="KW-0732">Signal</keyword>
<dbReference type="InterPro" id="IPR007112">
    <property type="entry name" value="Expansin/allergen_DPBB_dom"/>
</dbReference>
<protein>
    <submittedName>
        <fullName evidence="6">Expansin-like A2</fullName>
    </submittedName>
</protein>
<dbReference type="KEGG" id="mcha:111007753"/>